<dbReference type="GO" id="GO:0005829">
    <property type="term" value="C:cytosol"/>
    <property type="evidence" value="ECO:0007669"/>
    <property type="project" value="TreeGrafter"/>
</dbReference>
<dbReference type="InterPro" id="IPR008948">
    <property type="entry name" value="L-Aspartase-like"/>
</dbReference>
<reference evidence="3" key="1">
    <citation type="submission" date="2017-07" db="EMBL/GenBank/DDBJ databases">
        <title>The cable genome - Insights into the physiology and evolution of filamentous bacteria capable of sulfide oxidation via long distance electron transfer.</title>
        <authorList>
            <person name="Thorup C."/>
            <person name="Bjerg J.T."/>
            <person name="Schreiber L."/>
            <person name="Nielsen L.P."/>
            <person name="Kjeldsen K.U."/>
            <person name="Boesen T."/>
            <person name="Boggild A."/>
            <person name="Meysman F."/>
            <person name="Geelhoed J."/>
            <person name="Schramm A."/>
        </authorList>
    </citation>
    <scope>NUCLEOTIDE SEQUENCE [LARGE SCALE GENOMIC DNA]</scope>
    <source>
        <strain evidence="3">GS</strain>
    </source>
</reference>
<dbReference type="SUPFAM" id="SSF48557">
    <property type="entry name" value="L-aspartase-like"/>
    <property type="match status" value="1"/>
</dbReference>
<comment type="caution">
    <text evidence="3">The sequence shown here is derived from an EMBL/GenBank/DDBJ whole genome shotgun (WGS) entry which is preliminary data.</text>
</comment>
<accession>A0A521G5J1</accession>
<dbReference type="CDD" id="cd01597">
    <property type="entry name" value="pCLME"/>
    <property type="match status" value="1"/>
</dbReference>
<dbReference type="SMART" id="SM00998">
    <property type="entry name" value="ADSL_C"/>
    <property type="match status" value="1"/>
</dbReference>
<evidence type="ECO:0000256" key="1">
    <source>
        <dbReference type="ARBA" id="ARBA00023239"/>
    </source>
</evidence>
<dbReference type="InterPro" id="IPR022761">
    <property type="entry name" value="Fumarate_lyase_N"/>
</dbReference>
<dbReference type="PRINTS" id="PR00149">
    <property type="entry name" value="FUMRATELYASE"/>
</dbReference>
<dbReference type="EC" id="5.5.1.2" evidence="3"/>
<dbReference type="EMBL" id="NQJD01000001">
    <property type="protein sequence ID" value="TAA76282.1"/>
    <property type="molecule type" value="Genomic_DNA"/>
</dbReference>
<dbReference type="PANTHER" id="PTHR43172">
    <property type="entry name" value="ADENYLOSUCCINATE LYASE"/>
    <property type="match status" value="1"/>
</dbReference>
<dbReference type="PRINTS" id="PR00145">
    <property type="entry name" value="ARGSUCLYASE"/>
</dbReference>
<feature type="domain" description="Adenylosuccinate lyase C-terminal" evidence="2">
    <location>
        <begin position="365"/>
        <end position="444"/>
    </location>
</feature>
<dbReference type="InterPro" id="IPR019468">
    <property type="entry name" value="AdenyloSucc_lyase_C"/>
</dbReference>
<keyword evidence="3" id="KW-0413">Isomerase</keyword>
<proteinExistence type="predicted"/>
<keyword evidence="1 3" id="KW-0456">Lyase</keyword>
<dbReference type="InterPro" id="IPR000362">
    <property type="entry name" value="Fumarate_lyase_fam"/>
</dbReference>
<dbReference type="Gene3D" id="1.10.40.30">
    <property type="entry name" value="Fumarase/aspartase (C-terminal domain)"/>
    <property type="match status" value="1"/>
</dbReference>
<dbReference type="AlphaFoldDB" id="A0A521G5J1"/>
<dbReference type="GO" id="GO:0044208">
    <property type="term" value="P:'de novo' AMP biosynthetic process"/>
    <property type="evidence" value="ECO:0007669"/>
    <property type="project" value="TreeGrafter"/>
</dbReference>
<dbReference type="EC" id="4.3.2.2" evidence="3"/>
<dbReference type="GO" id="GO:0070626">
    <property type="term" value="F:(S)-2-(5-amino-1-(5-phospho-D-ribosyl)imidazole-4-carboxamido) succinate lyase (fumarate-forming) activity"/>
    <property type="evidence" value="ECO:0007669"/>
    <property type="project" value="TreeGrafter"/>
</dbReference>
<dbReference type="GO" id="GO:0004018">
    <property type="term" value="F:N6-(1,2-dicarboxyethyl)AMP AMP-lyase (fumarate-forming) activity"/>
    <property type="evidence" value="ECO:0007669"/>
    <property type="project" value="TreeGrafter"/>
</dbReference>
<dbReference type="PANTHER" id="PTHR43172:SF1">
    <property type="entry name" value="ADENYLOSUCCINATE LYASE"/>
    <property type="match status" value="1"/>
</dbReference>
<keyword evidence="4" id="KW-1185">Reference proteome</keyword>
<sequence>MPVHPFDYQINPHVFSTPELEALFDERAVLQRWLDFEAALAEAQGRRGLIPAAAAAEIKSKAKLECLDLDSVRQGYSKSRNSVVPLLGGLRRACADGAGEYVHYGATTQDVLDTGQVLALKETLAIILRDLLRLEEVCLDLAVKHRATPMAARTHGQQALPTTFGLKVAVWAAEIDRHMQRLRHLQDTVCCGQLSGAVGTYAALGEQGIEVAKETMELLGLAHDPLSWHTARDRIAELASDFALLTMTLAKIANEIYQLQKTELDELREPPPSGAVASSTMPHKQNPVLCQRIVALSRHVRALSGTVIESMAHEHERDPRCLWAEWLAMPQICIYTGASASSLLQILNGLIVRPAQMLANLHRQKDLIATEWLLFRLGKLMGKNKAMEKLHTLATSAAEERVSLKAAVLADTELGALFTAEDLAPLDSPECYVGSAVALVDRTVEELTLQRG</sequence>
<evidence type="ECO:0000259" key="2">
    <source>
        <dbReference type="SMART" id="SM00998"/>
    </source>
</evidence>
<protein>
    <submittedName>
        <fullName evidence="3">3-carboxy-cis,cis-muconate cycloisomerase</fullName>
        <ecNumber evidence="3">4.3.2.2</ecNumber>
        <ecNumber evidence="3">5.5.1.2</ecNumber>
    </submittedName>
</protein>
<dbReference type="GO" id="GO:0047472">
    <property type="term" value="F:3-carboxy-cis,cis-muconate cycloisomerase activity"/>
    <property type="evidence" value="ECO:0007669"/>
    <property type="project" value="UniProtKB-EC"/>
</dbReference>
<dbReference type="Proteomes" id="UP000316238">
    <property type="component" value="Unassembled WGS sequence"/>
</dbReference>
<dbReference type="Pfam" id="PF00206">
    <property type="entry name" value="Lyase_1"/>
    <property type="match status" value="1"/>
</dbReference>
<organism evidence="3 4">
    <name type="scientific">Candidatus Electronema aureum</name>
    <dbReference type="NCBI Taxonomy" id="2005002"/>
    <lineage>
        <taxon>Bacteria</taxon>
        <taxon>Pseudomonadati</taxon>
        <taxon>Thermodesulfobacteriota</taxon>
        <taxon>Desulfobulbia</taxon>
        <taxon>Desulfobulbales</taxon>
        <taxon>Desulfobulbaceae</taxon>
        <taxon>Candidatus Electronema</taxon>
    </lineage>
</organism>
<dbReference type="Gene3D" id="1.20.200.10">
    <property type="entry name" value="Fumarase/aspartase (Central domain)"/>
    <property type="match status" value="1"/>
</dbReference>
<name>A0A521G5J1_9BACT</name>
<gene>
    <name evidence="3" type="ORF">CDV28_101185</name>
</gene>
<evidence type="ECO:0000313" key="4">
    <source>
        <dbReference type="Proteomes" id="UP000316238"/>
    </source>
</evidence>
<evidence type="ECO:0000313" key="3">
    <source>
        <dbReference type="EMBL" id="TAA76282.1"/>
    </source>
</evidence>